<dbReference type="PANTHER" id="PTHR31038">
    <property type="entry name" value="EXPRESSED PROTEIN-RELATED"/>
    <property type="match status" value="1"/>
</dbReference>
<dbReference type="Proteomes" id="UP000886520">
    <property type="component" value="Chromosome 7"/>
</dbReference>
<keyword evidence="5" id="KW-0812">Transmembrane</keyword>
<dbReference type="GO" id="GO:0009706">
    <property type="term" value="C:chloroplast inner membrane"/>
    <property type="evidence" value="ECO:0007669"/>
    <property type="project" value="TreeGrafter"/>
</dbReference>
<reference evidence="9" key="1">
    <citation type="submission" date="2021-01" db="EMBL/GenBank/DDBJ databases">
        <title>Adiantum capillus-veneris genome.</title>
        <authorList>
            <person name="Fang Y."/>
            <person name="Liao Q."/>
        </authorList>
    </citation>
    <scope>NUCLEOTIDE SEQUENCE</scope>
    <source>
        <strain evidence="9">H3</strain>
        <tissue evidence="9">Leaf</tissue>
    </source>
</reference>
<keyword evidence="6" id="KW-0809">Transit peptide</keyword>
<dbReference type="Pfam" id="PF11891">
    <property type="entry name" value="RETICULATA-like"/>
    <property type="match status" value="1"/>
</dbReference>
<evidence type="ECO:0000256" key="5">
    <source>
        <dbReference type="ARBA" id="ARBA00022692"/>
    </source>
</evidence>
<sequence length="264" mass="28939">MAEYARTLGIRSLILSRFLDLQGAKWPLGAAIRFSSAFRNRMLADQSFLFKLLIEIAIDSGCATVAEVQKRGDDFWNEFELYMADLVVGVVVDAALVSMLAPVIRFQRPTSATGFMARVSRAIQSLPSSVFEAATPGRTFSIQQRLASYFYKGIQYGAVGFSCGIIGQGIANSIMLLKRKVKKSDSDVPVPPLVKSAVLWGVFLAVSSNTRYQVVNGLERVVEGSALAKRLPVVAMAFTIGIRFANNTYGGMQFVDWARWSGVQ</sequence>
<comment type="caution">
    <text evidence="9">The sequence shown here is derived from an EMBL/GenBank/DDBJ whole genome shotgun (WGS) entry which is preliminary data.</text>
</comment>
<evidence type="ECO:0000256" key="3">
    <source>
        <dbReference type="ARBA" id="ARBA00022528"/>
    </source>
</evidence>
<evidence type="ECO:0000256" key="6">
    <source>
        <dbReference type="ARBA" id="ARBA00022946"/>
    </source>
</evidence>
<evidence type="ECO:0000256" key="8">
    <source>
        <dbReference type="ARBA" id="ARBA00023136"/>
    </source>
</evidence>
<evidence type="ECO:0000313" key="9">
    <source>
        <dbReference type="EMBL" id="KAI5077119.1"/>
    </source>
</evidence>
<evidence type="ECO:0000256" key="2">
    <source>
        <dbReference type="ARBA" id="ARBA00010793"/>
    </source>
</evidence>
<dbReference type="AlphaFoldDB" id="A0A9D4V010"/>
<keyword evidence="10" id="KW-1185">Reference proteome</keyword>
<comment type="subcellular location">
    <subcellularLocation>
        <location evidence="1">Plastid</location>
        <location evidence="1">Chloroplast membrane</location>
        <topology evidence="1">Multi-pass membrane protein</topology>
    </subcellularLocation>
</comment>
<gene>
    <name evidence="9" type="ORF">GOP47_0006943</name>
</gene>
<keyword evidence="3" id="KW-0150">Chloroplast</keyword>
<keyword evidence="7" id="KW-1133">Transmembrane helix</keyword>
<dbReference type="GO" id="GO:0099402">
    <property type="term" value="P:plant organ development"/>
    <property type="evidence" value="ECO:0007669"/>
    <property type="project" value="TreeGrafter"/>
</dbReference>
<protein>
    <submittedName>
        <fullName evidence="9">Uncharacterized protein</fullName>
    </submittedName>
</protein>
<dbReference type="EMBL" id="JABFUD020000007">
    <property type="protein sequence ID" value="KAI5077119.1"/>
    <property type="molecule type" value="Genomic_DNA"/>
</dbReference>
<dbReference type="PANTHER" id="PTHR31038:SF10">
    <property type="entry name" value="OS04G0524400 PROTEIN"/>
    <property type="match status" value="1"/>
</dbReference>
<name>A0A9D4V010_ADICA</name>
<accession>A0A9D4V010</accession>
<evidence type="ECO:0000256" key="4">
    <source>
        <dbReference type="ARBA" id="ARBA00022640"/>
    </source>
</evidence>
<organism evidence="9 10">
    <name type="scientific">Adiantum capillus-veneris</name>
    <name type="common">Maidenhair fern</name>
    <dbReference type="NCBI Taxonomy" id="13818"/>
    <lineage>
        <taxon>Eukaryota</taxon>
        <taxon>Viridiplantae</taxon>
        <taxon>Streptophyta</taxon>
        <taxon>Embryophyta</taxon>
        <taxon>Tracheophyta</taxon>
        <taxon>Polypodiopsida</taxon>
        <taxon>Polypodiidae</taxon>
        <taxon>Polypodiales</taxon>
        <taxon>Pteridineae</taxon>
        <taxon>Pteridaceae</taxon>
        <taxon>Vittarioideae</taxon>
        <taxon>Adiantum</taxon>
    </lineage>
</organism>
<keyword evidence="4" id="KW-0934">Plastid</keyword>
<dbReference type="OrthoDB" id="205639at2759"/>
<keyword evidence="8" id="KW-0472">Membrane</keyword>
<comment type="similarity">
    <text evidence="2">Belongs to the RETICULATA family.</text>
</comment>
<evidence type="ECO:0000256" key="7">
    <source>
        <dbReference type="ARBA" id="ARBA00022989"/>
    </source>
</evidence>
<evidence type="ECO:0000313" key="10">
    <source>
        <dbReference type="Proteomes" id="UP000886520"/>
    </source>
</evidence>
<proteinExistence type="inferred from homology"/>
<dbReference type="InterPro" id="IPR021825">
    <property type="entry name" value="RETICULATA-related"/>
</dbReference>
<evidence type="ECO:0000256" key="1">
    <source>
        <dbReference type="ARBA" id="ARBA00004508"/>
    </source>
</evidence>